<dbReference type="PANTHER" id="PTHR48070">
    <property type="entry name" value="ESTERASE OVCA2"/>
    <property type="match status" value="1"/>
</dbReference>
<evidence type="ECO:0000256" key="7">
    <source>
        <dbReference type="ARBA" id="ARBA00093679"/>
    </source>
</evidence>
<comment type="similarity">
    <text evidence="1">Belongs to the LovG family.</text>
</comment>
<feature type="domain" description="Serine hydrolase" evidence="8">
    <location>
        <begin position="15"/>
        <end position="222"/>
    </location>
</feature>
<dbReference type="Pfam" id="PF03959">
    <property type="entry name" value="FSH1"/>
    <property type="match status" value="1"/>
</dbReference>
<evidence type="ECO:0000313" key="9">
    <source>
        <dbReference type="EMBL" id="CAI9609822.1"/>
    </source>
</evidence>
<comment type="catalytic activity">
    <reaction evidence="5">
        <text>a carboxylic ester + H2O = an alcohol + a carboxylate + H(+)</text>
        <dbReference type="Rhea" id="RHEA:21164"/>
        <dbReference type="ChEBI" id="CHEBI:15377"/>
        <dbReference type="ChEBI" id="CHEBI:15378"/>
        <dbReference type="ChEBI" id="CHEBI:29067"/>
        <dbReference type="ChEBI" id="CHEBI:30879"/>
        <dbReference type="ChEBI" id="CHEBI:33308"/>
        <dbReference type="EC" id="3.1.1.1"/>
    </reaction>
</comment>
<reference evidence="9" key="1">
    <citation type="submission" date="2023-05" db="EMBL/GenBank/DDBJ databases">
        <authorList>
            <person name="Stuckert A."/>
        </authorList>
    </citation>
    <scope>NUCLEOTIDE SEQUENCE</scope>
</reference>
<accession>A0ABN9GK44</accession>
<name>A0ABN9GK44_9NEOB</name>
<dbReference type="PANTHER" id="PTHR48070:SF6">
    <property type="entry name" value="ESTERASE OVCA2"/>
    <property type="match status" value="1"/>
</dbReference>
<keyword evidence="3" id="KW-0378">Hydrolase</keyword>
<protein>
    <recommendedName>
        <fullName evidence="2">Esterase OVCA2</fullName>
        <ecNumber evidence="4">3.1.1.1</ecNumber>
    </recommendedName>
    <alternativeName>
        <fullName evidence="7">OVCA2 serine hydrolase domain-containing protein</fullName>
    </alternativeName>
</protein>
<dbReference type="InterPro" id="IPR029058">
    <property type="entry name" value="AB_hydrolase_fold"/>
</dbReference>
<keyword evidence="10" id="KW-1185">Reference proteome</keyword>
<evidence type="ECO:0000256" key="2">
    <source>
        <dbReference type="ARBA" id="ARBA00021974"/>
    </source>
</evidence>
<comment type="caution">
    <text evidence="9">The sequence shown here is derived from an EMBL/GenBank/DDBJ whole genome shotgun (WGS) entry which is preliminary data.</text>
</comment>
<dbReference type="InterPro" id="IPR005645">
    <property type="entry name" value="FSH-like_dom"/>
</dbReference>
<dbReference type="SUPFAM" id="SSF53474">
    <property type="entry name" value="alpha/beta-Hydrolases"/>
    <property type="match status" value="1"/>
</dbReference>
<evidence type="ECO:0000313" key="10">
    <source>
        <dbReference type="Proteomes" id="UP001162483"/>
    </source>
</evidence>
<organism evidence="9 10">
    <name type="scientific">Staurois parvus</name>
    <dbReference type="NCBI Taxonomy" id="386267"/>
    <lineage>
        <taxon>Eukaryota</taxon>
        <taxon>Metazoa</taxon>
        <taxon>Chordata</taxon>
        <taxon>Craniata</taxon>
        <taxon>Vertebrata</taxon>
        <taxon>Euteleostomi</taxon>
        <taxon>Amphibia</taxon>
        <taxon>Batrachia</taxon>
        <taxon>Anura</taxon>
        <taxon>Neobatrachia</taxon>
        <taxon>Ranoidea</taxon>
        <taxon>Ranidae</taxon>
        <taxon>Staurois</taxon>
    </lineage>
</organism>
<proteinExistence type="inferred from homology"/>
<gene>
    <name evidence="9" type="ORF">SPARVUS_LOCUS14319996</name>
</gene>
<evidence type="ECO:0000256" key="4">
    <source>
        <dbReference type="ARBA" id="ARBA00039155"/>
    </source>
</evidence>
<dbReference type="Proteomes" id="UP001162483">
    <property type="component" value="Unassembled WGS sequence"/>
</dbReference>
<dbReference type="InterPro" id="IPR050593">
    <property type="entry name" value="LovG"/>
</dbReference>
<sequence>MAASTADCKAGKPLLRLLALHGYWQNERLFWERTGSLRKNLKNRAELVMFSAPLLIPEPGDLNTFFSIGVNANEGGEDPRAWWFSDPKQSSFNAMDETTTCAGLEESLQAVTKAFSELGPFNGILGFSQGAALVAMICALKQRGDPRFQFDFAILVAGFKSRATEHAEFYQQPITVPSLHVYGDTDRVIPGEMSQELASYFVNPVLLTHTGGHYIPVCAAQKKVYFPFLDSFRK</sequence>
<dbReference type="EMBL" id="CATNWA010018845">
    <property type="protein sequence ID" value="CAI9609822.1"/>
    <property type="molecule type" value="Genomic_DNA"/>
</dbReference>
<evidence type="ECO:0000256" key="3">
    <source>
        <dbReference type="ARBA" id="ARBA00022801"/>
    </source>
</evidence>
<evidence type="ECO:0000256" key="6">
    <source>
        <dbReference type="ARBA" id="ARBA00093420"/>
    </source>
</evidence>
<dbReference type="EC" id="3.1.1.1" evidence="4"/>
<evidence type="ECO:0000259" key="8">
    <source>
        <dbReference type="Pfam" id="PF03959"/>
    </source>
</evidence>
<evidence type="ECO:0000256" key="5">
    <source>
        <dbReference type="ARBA" id="ARBA00051142"/>
    </source>
</evidence>
<comment type="function">
    <text evidence="6">Exhibits ester hydrolase activity with a strong preference for long-chain alkyl ester substrates and high selectivity against a variety of short, branched, and substituted esters. Is able to hydrolyze ester bonds within a wide range of p-nitrophenyl derivatives (C2-C14) in vitro, with a strong preference toward substrates of &gt;8 carbons.</text>
</comment>
<evidence type="ECO:0000256" key="1">
    <source>
        <dbReference type="ARBA" id="ARBA00005863"/>
    </source>
</evidence>
<dbReference type="Gene3D" id="3.40.50.1820">
    <property type="entry name" value="alpha/beta hydrolase"/>
    <property type="match status" value="1"/>
</dbReference>